<feature type="domain" description="Cyclic nucleotide-binding" evidence="16">
    <location>
        <begin position="820"/>
        <end position="920"/>
    </location>
</feature>
<keyword evidence="5 12" id="KW-0812">Transmembrane</keyword>
<feature type="domain" description="CNNM transmembrane" evidence="18">
    <location>
        <begin position="424"/>
        <end position="601"/>
    </location>
</feature>
<dbReference type="Pfam" id="PF25562">
    <property type="entry name" value="CNBH_CNNM2_C"/>
    <property type="match status" value="1"/>
</dbReference>
<evidence type="ECO:0000256" key="13">
    <source>
        <dbReference type="SAM" id="MobiDB-lite"/>
    </source>
</evidence>
<dbReference type="EnsemblMetazoa" id="XM_038019878.1">
    <property type="protein sequence ID" value="XP_037875806.1"/>
    <property type="gene ID" value="LOC101735744"/>
</dbReference>
<evidence type="ECO:0000313" key="20">
    <source>
        <dbReference type="Proteomes" id="UP000005204"/>
    </source>
</evidence>
<organism evidence="19 20">
    <name type="scientific">Bombyx mori</name>
    <name type="common">Silk moth</name>
    <dbReference type="NCBI Taxonomy" id="7091"/>
    <lineage>
        <taxon>Eukaryota</taxon>
        <taxon>Metazoa</taxon>
        <taxon>Ecdysozoa</taxon>
        <taxon>Arthropoda</taxon>
        <taxon>Hexapoda</taxon>
        <taxon>Insecta</taxon>
        <taxon>Pterygota</taxon>
        <taxon>Neoptera</taxon>
        <taxon>Endopterygota</taxon>
        <taxon>Lepidoptera</taxon>
        <taxon>Glossata</taxon>
        <taxon>Ditrysia</taxon>
        <taxon>Bombycoidea</taxon>
        <taxon>Bombycidae</taxon>
        <taxon>Bombycinae</taxon>
        <taxon>Bombyx</taxon>
    </lineage>
</organism>
<dbReference type="PROSITE" id="PS51371">
    <property type="entry name" value="CBS"/>
    <property type="match status" value="1"/>
</dbReference>
<dbReference type="FunFam" id="3.10.580.10:FF:000001">
    <property type="entry name" value="Putative metal transporter CNNM3 isoform 2"/>
    <property type="match status" value="1"/>
</dbReference>
<reference evidence="20" key="1">
    <citation type="journal article" date="2008" name="Insect Biochem. Mol. Biol.">
        <title>The genome of a lepidopteran model insect, the silkworm Bombyx mori.</title>
        <authorList>
            <consortium name="International Silkworm Genome Consortium"/>
        </authorList>
    </citation>
    <scope>NUCLEOTIDE SEQUENCE [LARGE SCALE GENOMIC DNA]</scope>
    <source>
        <strain evidence="20">p50T</strain>
    </source>
</reference>
<evidence type="ECO:0000256" key="11">
    <source>
        <dbReference type="PROSITE-ProRule" id="PRU00703"/>
    </source>
</evidence>
<evidence type="ECO:0000256" key="10">
    <source>
        <dbReference type="ARBA" id="ARBA00023136"/>
    </source>
</evidence>
<dbReference type="Pfam" id="PF01595">
    <property type="entry name" value="CNNM"/>
    <property type="match status" value="1"/>
</dbReference>
<evidence type="ECO:0000256" key="9">
    <source>
        <dbReference type="ARBA" id="ARBA00023122"/>
    </source>
</evidence>
<feature type="chain" id="PRO_5035810595" evidence="15">
    <location>
        <begin position="24"/>
        <end position="1315"/>
    </location>
</feature>
<keyword evidence="20" id="KW-1185">Reference proteome</keyword>
<keyword evidence="4" id="KW-1003">Cell membrane</keyword>
<evidence type="ECO:0000256" key="5">
    <source>
        <dbReference type="ARBA" id="ARBA00022692"/>
    </source>
</evidence>
<keyword evidence="7 12" id="KW-1133">Transmembrane helix</keyword>
<evidence type="ECO:0000256" key="12">
    <source>
        <dbReference type="PROSITE-ProRule" id="PRU01193"/>
    </source>
</evidence>
<evidence type="ECO:0000256" key="7">
    <source>
        <dbReference type="ARBA" id="ARBA00022989"/>
    </source>
</evidence>
<keyword evidence="8" id="KW-0406">Ion transport</keyword>
<dbReference type="CDD" id="cd04590">
    <property type="entry name" value="CBS_pair_CorC_HlyC_assoc"/>
    <property type="match status" value="1"/>
</dbReference>
<evidence type="ECO:0000256" key="4">
    <source>
        <dbReference type="ARBA" id="ARBA00022475"/>
    </source>
</evidence>
<keyword evidence="10 12" id="KW-0472">Membrane</keyword>
<comment type="subcellular location">
    <subcellularLocation>
        <location evidence="1">Cell membrane</location>
        <topology evidence="1">Multi-pass membrane protein</topology>
    </subcellularLocation>
</comment>
<dbReference type="CDD" id="cd00038">
    <property type="entry name" value="CAP_ED"/>
    <property type="match status" value="1"/>
</dbReference>
<evidence type="ECO:0000259" key="17">
    <source>
        <dbReference type="PROSITE" id="PS51371"/>
    </source>
</evidence>
<dbReference type="InterPro" id="IPR000595">
    <property type="entry name" value="cNMP-bd_dom"/>
</dbReference>
<dbReference type="PROSITE" id="PS51846">
    <property type="entry name" value="CNNM"/>
    <property type="match status" value="1"/>
</dbReference>
<dbReference type="PROSITE" id="PS50042">
    <property type="entry name" value="CNMP_BINDING_3"/>
    <property type="match status" value="1"/>
</dbReference>
<keyword evidence="15" id="KW-0732">Signal</keyword>
<dbReference type="SUPFAM" id="SSF54631">
    <property type="entry name" value="CBS-domain pair"/>
    <property type="match status" value="1"/>
</dbReference>
<dbReference type="Gene3D" id="3.10.580.10">
    <property type="entry name" value="CBS-domain"/>
    <property type="match status" value="1"/>
</dbReference>
<dbReference type="InterPro" id="IPR045095">
    <property type="entry name" value="ACDP"/>
</dbReference>
<dbReference type="SUPFAM" id="SSF51206">
    <property type="entry name" value="cAMP-binding domain-like"/>
    <property type="match status" value="1"/>
</dbReference>
<evidence type="ECO:0000256" key="2">
    <source>
        <dbReference type="ARBA" id="ARBA00010484"/>
    </source>
</evidence>
<feature type="transmembrane region" description="Helical" evidence="14">
    <location>
        <begin position="486"/>
        <end position="507"/>
    </location>
</feature>
<dbReference type="GO" id="GO:0010960">
    <property type="term" value="P:magnesium ion homeostasis"/>
    <property type="evidence" value="ECO:0007669"/>
    <property type="project" value="InterPro"/>
</dbReference>
<comment type="similarity">
    <text evidence="2">Belongs to the ACDP family.</text>
</comment>
<evidence type="ECO:0000259" key="16">
    <source>
        <dbReference type="PROSITE" id="PS50042"/>
    </source>
</evidence>
<dbReference type="InterPro" id="IPR002550">
    <property type="entry name" value="CNNM"/>
</dbReference>
<dbReference type="GO" id="GO:0022857">
    <property type="term" value="F:transmembrane transporter activity"/>
    <property type="evidence" value="ECO:0007669"/>
    <property type="project" value="TreeGrafter"/>
</dbReference>
<dbReference type="InterPro" id="IPR018490">
    <property type="entry name" value="cNMP-bd_dom_sf"/>
</dbReference>
<evidence type="ECO:0000256" key="6">
    <source>
        <dbReference type="ARBA" id="ARBA00022737"/>
    </source>
</evidence>
<dbReference type="Proteomes" id="UP000005204">
    <property type="component" value="Unassembled WGS sequence"/>
</dbReference>
<dbReference type="GO" id="GO:0005886">
    <property type="term" value="C:plasma membrane"/>
    <property type="evidence" value="ECO:0007669"/>
    <property type="project" value="UniProtKB-SubCell"/>
</dbReference>
<dbReference type="PANTHER" id="PTHR12064">
    <property type="entry name" value="METAL TRANSPORTER CNNM"/>
    <property type="match status" value="1"/>
</dbReference>
<evidence type="ECO:0000256" key="1">
    <source>
        <dbReference type="ARBA" id="ARBA00004651"/>
    </source>
</evidence>
<evidence type="ECO:0000313" key="19">
    <source>
        <dbReference type="EnsemblMetazoa" id="XP_037875806.1"/>
    </source>
</evidence>
<evidence type="ECO:0000256" key="3">
    <source>
        <dbReference type="ARBA" id="ARBA00022448"/>
    </source>
</evidence>
<dbReference type="InterPro" id="IPR044751">
    <property type="entry name" value="Ion_transp-like_CBS"/>
</dbReference>
<feature type="domain" description="CBS" evidence="17">
    <location>
        <begin position="620"/>
        <end position="681"/>
    </location>
</feature>
<keyword evidence="3" id="KW-0813">Transport</keyword>
<sequence>MASVSLLLRTCGLLIYLITNVNSAVNNRIEQWIFSMKIDSINCDEKICKYLLNVRGGEFIGHYSWRLTSVEGARGGSCDVIHPNYEIRAVEVTQFYSKLNISVPLFNGKIYFCLFNNEGRNNPFGGQWVHQGSEYYLQPKNDSLSEENNRSQKPRSLNELQENEDNWIDLSHDIDVNYLPRARPARNDNPDVEIFRHDDYIALDGTDKVWDEKNNLGRFKRADGIAAKAAERSSTDLDNVVLNKNASNDDGSKDDTRTRAQGSASELFSEELIRKSRQIVDSNDFTSMRAAPIDIFIEGIRIEESEKEPHIEDGIPSVLADTAVTIRVFGDGLTSKTAIAFTRQDLPYGQPCKFLLMGEYMVKEGSVTTRSALFDVTAPPSQEGSKIYICAKNLQAGADHPTKDKENYYHQGTESWKAFATHNTLLPLWVSLSLILICLTFSALFSGLNLGLMSLDRTELKIIANTGTETERKYARAIMPVRDHGNYLLCSILLGNVAVNSTFTILLDELTSGLFAVIFSTLAIVLLGEITPQAICSRHGLMIGAKSIMITKAVMALTAPMAYPVSKLLDYFLGEEIGSVYNRERLKELIKVTTGDLDKDEVNIISGALEMRKKTVSDVMTKMEDVFMLPITSVLDFETMSEIVKSGYSRIPVYEGHRGNIVTVLFIKDLAFVDPDDNTPLRTLCQYYQNPCNFVFEDVTLDVMFKQFKEGHKGHMAFVHRINNEGEGDPFYETIGLVTLEDVIEEMIQAEIVDETDVFMDNRSKRRRNRPSHKLQDFAAFAERHENQRIHISPQLTLATFQFLSTSVDAFRPDVVSETVLRRLLRQDVIQHIKLKGKTRRDSATYVYHQGKPVDYFVLILEGRVEVTVGRENLIFEAGPFTYFGVQALTQNVGVAESPTPSAMGSLQNINMDSMLRHTFVPDYSVRAISSELFYLTVKRALYLAAKRATLMEKGALSKGTTNEQFDTEVDKTRLPSCSTASAEATPEPSKAMTGDENGRISQTKSKRNSIAIELMQKSQIDEFNCDVFEEKSTSSSNHDKKIIRKSWPYIDQFNTRSSSRNAQENSGKTLANVKDLINVKRRRKSLSKSWPNLDVFENKINNNKNQANAQRISRLKMDSDNLNGSENRYPDAARLTDVKLSGVKSDFSNDLDAYNCAECIEKKFWNYNNDFNESENLQKKTRHRDSLTINRLKRKSIKQIDTRPHCSRNSQDFFTINSENDSNRLNVVESDLRNYEKDRINIDYSFSESDIPLLERDTSTVPISMKSISDMYNFDSFNVSNRERRKEKRKSIHDLILDKLTRILNILESNSKTP</sequence>
<dbReference type="InterPro" id="IPR046342">
    <property type="entry name" value="CBS_dom_sf"/>
</dbReference>
<evidence type="ECO:0000259" key="18">
    <source>
        <dbReference type="PROSITE" id="PS51846"/>
    </source>
</evidence>
<protein>
    <submittedName>
        <fullName evidence="19">Uncharacterized protein</fullName>
    </submittedName>
</protein>
<evidence type="ECO:0000256" key="8">
    <source>
        <dbReference type="ARBA" id="ARBA00023065"/>
    </source>
</evidence>
<dbReference type="InterPro" id="IPR000644">
    <property type="entry name" value="CBS_dom"/>
</dbReference>
<reference evidence="19" key="2">
    <citation type="submission" date="2022-06" db="UniProtKB">
        <authorList>
            <consortium name="EnsemblMetazoa"/>
        </authorList>
    </citation>
    <scope>IDENTIFICATION</scope>
    <source>
        <strain evidence="19">p50T (Dazao)</strain>
    </source>
</reference>
<evidence type="ECO:0000256" key="15">
    <source>
        <dbReference type="SAM" id="SignalP"/>
    </source>
</evidence>
<evidence type="ECO:0000256" key="14">
    <source>
        <dbReference type="SAM" id="Phobius"/>
    </source>
</evidence>
<feature type="signal peptide" evidence="15">
    <location>
        <begin position="1"/>
        <end position="23"/>
    </location>
</feature>
<feature type="transmembrane region" description="Helical" evidence="14">
    <location>
        <begin position="513"/>
        <end position="531"/>
    </location>
</feature>
<feature type="region of interest" description="Disordered" evidence="13">
    <location>
        <begin position="969"/>
        <end position="1005"/>
    </location>
</feature>
<name>A0A8R2R970_BOMMO</name>
<dbReference type="PANTHER" id="PTHR12064:SF94">
    <property type="entry name" value="UNEXTENDED PROTEIN"/>
    <property type="match status" value="1"/>
</dbReference>
<proteinExistence type="inferred from homology"/>
<keyword evidence="9 11" id="KW-0129">CBS domain</keyword>
<feature type="region of interest" description="Disordered" evidence="13">
    <location>
        <begin position="241"/>
        <end position="264"/>
    </location>
</feature>
<keyword evidence="6" id="KW-0677">Repeat</keyword>
<dbReference type="GO" id="GO:0006811">
    <property type="term" value="P:monoatomic ion transport"/>
    <property type="evidence" value="ECO:0007669"/>
    <property type="project" value="UniProtKB-KW"/>
</dbReference>
<feature type="transmembrane region" description="Helical" evidence="14">
    <location>
        <begin position="428"/>
        <end position="452"/>
    </location>
</feature>
<dbReference type="InterPro" id="IPR014710">
    <property type="entry name" value="RmlC-like_jellyroll"/>
</dbReference>
<dbReference type="Gene3D" id="2.60.120.10">
    <property type="entry name" value="Jelly Rolls"/>
    <property type="match status" value="1"/>
</dbReference>
<accession>A0A8R2R970</accession>
<feature type="transmembrane region" description="Helical" evidence="14">
    <location>
        <begin position="543"/>
        <end position="563"/>
    </location>
</feature>